<organism evidence="8 9">
    <name type="scientific">Arthrobacter stackebrandtii</name>
    <dbReference type="NCBI Taxonomy" id="272161"/>
    <lineage>
        <taxon>Bacteria</taxon>
        <taxon>Bacillati</taxon>
        <taxon>Actinomycetota</taxon>
        <taxon>Actinomycetes</taxon>
        <taxon>Micrococcales</taxon>
        <taxon>Micrococcaceae</taxon>
        <taxon>Arthrobacter</taxon>
    </lineage>
</organism>
<dbReference type="Pfam" id="PF10502">
    <property type="entry name" value="Peptidase_S26"/>
    <property type="match status" value="1"/>
</dbReference>
<evidence type="ECO:0000259" key="7">
    <source>
        <dbReference type="Pfam" id="PF10502"/>
    </source>
</evidence>
<comment type="caution">
    <text evidence="8">The sequence shown here is derived from an EMBL/GenBank/DDBJ whole genome shotgun (WGS) entry which is preliminary data.</text>
</comment>
<dbReference type="EC" id="3.4.21.89" evidence="5"/>
<dbReference type="PANTHER" id="PTHR10806:SF6">
    <property type="entry name" value="SIGNAL PEPTIDASE COMPLEX CATALYTIC SUBUNIT SEC11"/>
    <property type="match status" value="1"/>
</dbReference>
<dbReference type="InterPro" id="IPR019533">
    <property type="entry name" value="Peptidase_S26"/>
</dbReference>
<evidence type="ECO:0000256" key="2">
    <source>
        <dbReference type="ARBA" id="ARBA00022692"/>
    </source>
</evidence>
<dbReference type="EMBL" id="JAGIOI010000001">
    <property type="protein sequence ID" value="MBP2411515.1"/>
    <property type="molecule type" value="Genomic_DNA"/>
</dbReference>
<dbReference type="PANTHER" id="PTHR10806">
    <property type="entry name" value="SIGNAL PEPTIDASE COMPLEX CATALYTIC SUBUNIT SEC11"/>
    <property type="match status" value="1"/>
</dbReference>
<dbReference type="InterPro" id="IPR036286">
    <property type="entry name" value="LexA/Signal_pep-like_sf"/>
</dbReference>
<evidence type="ECO:0000256" key="1">
    <source>
        <dbReference type="ARBA" id="ARBA00004370"/>
    </source>
</evidence>
<dbReference type="SUPFAM" id="SSF51306">
    <property type="entry name" value="LexA/Signal peptidase"/>
    <property type="match status" value="1"/>
</dbReference>
<dbReference type="Proteomes" id="UP000711614">
    <property type="component" value="Unassembled WGS sequence"/>
</dbReference>
<keyword evidence="8" id="KW-0378">Hydrolase</keyword>
<dbReference type="CDD" id="cd06530">
    <property type="entry name" value="S26_SPase_I"/>
    <property type="match status" value="1"/>
</dbReference>
<reference evidence="8 9" key="1">
    <citation type="submission" date="2021-03" db="EMBL/GenBank/DDBJ databases">
        <title>Sequencing the genomes of 1000 actinobacteria strains.</title>
        <authorList>
            <person name="Klenk H.-P."/>
        </authorList>
    </citation>
    <scope>NUCLEOTIDE SEQUENCE [LARGE SCALE GENOMIC DNA]</scope>
    <source>
        <strain evidence="8 9">DSM 16005</strain>
    </source>
</reference>
<dbReference type="Gene3D" id="2.10.109.10">
    <property type="entry name" value="Umud Fragment, subunit A"/>
    <property type="match status" value="1"/>
</dbReference>
<keyword evidence="2 6" id="KW-0812">Transmembrane</keyword>
<gene>
    <name evidence="8" type="ORF">JOF48_000314</name>
</gene>
<dbReference type="NCBIfam" id="TIGR02228">
    <property type="entry name" value="sigpep_I_arch"/>
    <property type="match status" value="1"/>
</dbReference>
<keyword evidence="4 6" id="KW-0472">Membrane</keyword>
<dbReference type="GO" id="GO:0016787">
    <property type="term" value="F:hydrolase activity"/>
    <property type="evidence" value="ECO:0007669"/>
    <property type="project" value="UniProtKB-KW"/>
</dbReference>
<feature type="domain" description="Peptidase S26" evidence="7">
    <location>
        <begin position="15"/>
        <end position="89"/>
    </location>
</feature>
<name>A0ABS4YSQ2_9MICC</name>
<comment type="subcellular location">
    <subcellularLocation>
        <location evidence="1">Membrane</location>
    </subcellularLocation>
</comment>
<keyword evidence="3 6" id="KW-1133">Transmembrane helix</keyword>
<evidence type="ECO:0000256" key="4">
    <source>
        <dbReference type="ARBA" id="ARBA00023136"/>
    </source>
</evidence>
<proteinExistence type="predicted"/>
<evidence type="ECO:0000256" key="5">
    <source>
        <dbReference type="NCBIfam" id="TIGR02228"/>
    </source>
</evidence>
<dbReference type="InterPro" id="IPR001733">
    <property type="entry name" value="Peptidase_S26B"/>
</dbReference>
<evidence type="ECO:0000313" key="8">
    <source>
        <dbReference type="EMBL" id="MBP2411515.1"/>
    </source>
</evidence>
<dbReference type="RefSeq" id="WP_209676677.1">
    <property type="nucleotide sequence ID" value="NZ_JAGIOI010000001.1"/>
</dbReference>
<evidence type="ECO:0000256" key="3">
    <source>
        <dbReference type="ARBA" id="ARBA00022989"/>
    </source>
</evidence>
<protein>
    <recommendedName>
        <fullName evidence="5">Signal peptidase I</fullName>
        <ecNumber evidence="5">3.4.21.89</ecNumber>
    </recommendedName>
</protein>
<feature type="transmembrane region" description="Helical" evidence="6">
    <location>
        <begin position="142"/>
        <end position="163"/>
    </location>
</feature>
<sequence length="174" mass="18822">MWNLIGQVLSWFVLIAVLAVAAVMIVVPKAAGATAYTVLTSSMEPGLPPGSLAVVRPVDPAEVRTGDVITFQLKSGEPAVVTHRVVGVGSTLDGELRLTTRGDANGSDDDPIRAEQIRGRLWYQMPWLGYVNSMFSGRERQAVTIIAVTGLLAYSAFMFVGAYRDARAAKRRWT</sequence>
<evidence type="ECO:0000313" key="9">
    <source>
        <dbReference type="Proteomes" id="UP000711614"/>
    </source>
</evidence>
<evidence type="ECO:0000256" key="6">
    <source>
        <dbReference type="SAM" id="Phobius"/>
    </source>
</evidence>
<keyword evidence="9" id="KW-1185">Reference proteome</keyword>
<accession>A0ABS4YSQ2</accession>